<dbReference type="Proteomes" id="UP001140453">
    <property type="component" value="Unassembled WGS sequence"/>
</dbReference>
<keyword evidence="1" id="KW-0732">Signal</keyword>
<dbReference type="SUPFAM" id="SSF53474">
    <property type="entry name" value="alpha/beta-Hydrolases"/>
    <property type="match status" value="1"/>
</dbReference>
<dbReference type="OrthoDB" id="5176563at2759"/>
<dbReference type="InterPro" id="IPR029058">
    <property type="entry name" value="AB_hydrolase_fold"/>
</dbReference>
<accession>A0A9W9D0Z5</accession>
<keyword evidence="3" id="KW-1185">Reference proteome</keyword>
<reference evidence="2" key="1">
    <citation type="submission" date="2022-10" db="EMBL/GenBank/DDBJ databases">
        <title>Tapping the CABI collections for fungal endophytes: first genome assemblies for Collariella, Neodidymelliopsis, Ascochyta clinopodiicola, Didymella pomorum, Didymosphaeria variabile, Neocosmospora piperis and Neocucurbitaria cava.</title>
        <authorList>
            <person name="Hill R."/>
        </authorList>
    </citation>
    <scope>NUCLEOTIDE SEQUENCE</scope>
    <source>
        <strain evidence="2">IMI 355082</strain>
    </source>
</reference>
<organism evidence="2 3">
    <name type="scientific">Gnomoniopsis smithogilvyi</name>
    <dbReference type="NCBI Taxonomy" id="1191159"/>
    <lineage>
        <taxon>Eukaryota</taxon>
        <taxon>Fungi</taxon>
        <taxon>Dikarya</taxon>
        <taxon>Ascomycota</taxon>
        <taxon>Pezizomycotina</taxon>
        <taxon>Sordariomycetes</taxon>
        <taxon>Sordariomycetidae</taxon>
        <taxon>Diaporthales</taxon>
        <taxon>Gnomoniaceae</taxon>
        <taxon>Gnomoniopsis</taxon>
    </lineage>
</organism>
<evidence type="ECO:0000313" key="2">
    <source>
        <dbReference type="EMBL" id="KAJ4396977.1"/>
    </source>
</evidence>
<evidence type="ECO:0000313" key="3">
    <source>
        <dbReference type="Proteomes" id="UP001140453"/>
    </source>
</evidence>
<protein>
    <recommendedName>
        <fullName evidence="4">Alpha/beta hydrolase</fullName>
    </recommendedName>
</protein>
<gene>
    <name evidence="2" type="ORF">N0V93_001201</name>
</gene>
<feature type="signal peptide" evidence="1">
    <location>
        <begin position="1"/>
        <end position="28"/>
    </location>
</feature>
<dbReference type="EMBL" id="JAPEVB010000001">
    <property type="protein sequence ID" value="KAJ4396977.1"/>
    <property type="molecule type" value="Genomic_DNA"/>
</dbReference>
<name>A0A9W9D0Z5_9PEZI</name>
<dbReference type="AlphaFoldDB" id="A0A9W9D0Z5"/>
<feature type="chain" id="PRO_5040769887" description="Alpha/beta hydrolase" evidence="1">
    <location>
        <begin position="29"/>
        <end position="464"/>
    </location>
</feature>
<evidence type="ECO:0000256" key="1">
    <source>
        <dbReference type="SAM" id="SignalP"/>
    </source>
</evidence>
<comment type="caution">
    <text evidence="2">The sequence shown here is derived from an EMBL/GenBank/DDBJ whole genome shotgun (WGS) entry which is preliminary data.</text>
</comment>
<evidence type="ECO:0008006" key="4">
    <source>
        <dbReference type="Google" id="ProtNLM"/>
    </source>
</evidence>
<sequence>MVRFFAEWSGLATLAALSLSGHASVAEAAQLSNTTLPKPEAVSTYQQSGVVGALHRPAPGGDADRASIVVLVMHAQTDYWAFYPCTELAERGFTVLCANNAASKENEWQDADLEFLMENVNEMVAWTRNQSEFSKIVLWGHSGGGCLMSAYQNIAENGVAACNGSEKIMPCDDSVAGLTPADGVILHDANYGLSTMMVLSLNAAVINETTLEVDPTLSIYNADNGFNSSGPSNYSEAFIERWQTALVERNNRAIEHAQTRWAAIQNNESIYTDDETFELADAAYGEDNNKIFAEDLKYLSHTTYPWPVIHNNGSISTQVVYSVRPALSPTTSLHSYINGALHTTVGRFLRVFAIRITEDFAYEEDDFKGVVWNSSHLVPRNEVAGITVPLLTMGNTGHWEYLNAEKEHLAHGGNDTTTAFVEGASHLIEPCTECETYPGEYNNTIKNAFDFQAAWLAKPGRFIP</sequence>
<proteinExistence type="predicted"/>
<dbReference type="Gene3D" id="3.40.50.1820">
    <property type="entry name" value="alpha/beta hydrolase"/>
    <property type="match status" value="1"/>
</dbReference>